<dbReference type="EMBL" id="NTUS01000026">
    <property type="protein sequence ID" value="PFB08184.1"/>
    <property type="molecule type" value="Genomic_DNA"/>
</dbReference>
<dbReference type="Proteomes" id="UP000220397">
    <property type="component" value="Unassembled WGS sequence"/>
</dbReference>
<organism evidence="1 2">
    <name type="scientific">Bacillus thuringiensis</name>
    <dbReference type="NCBI Taxonomy" id="1428"/>
    <lineage>
        <taxon>Bacteria</taxon>
        <taxon>Bacillati</taxon>
        <taxon>Bacillota</taxon>
        <taxon>Bacilli</taxon>
        <taxon>Bacillales</taxon>
        <taxon>Bacillaceae</taxon>
        <taxon>Bacillus</taxon>
        <taxon>Bacillus cereus group</taxon>
    </lineage>
</organism>
<evidence type="ECO:0000313" key="2">
    <source>
        <dbReference type="Proteomes" id="UP000220397"/>
    </source>
</evidence>
<dbReference type="SUPFAM" id="SSF159006">
    <property type="entry name" value="YopX-like"/>
    <property type="match status" value="1"/>
</dbReference>
<comment type="caution">
    <text evidence="1">The sequence shown here is derived from an EMBL/GenBank/DDBJ whole genome shotgun (WGS) entry which is preliminary data.</text>
</comment>
<sequence length="174" mass="20375">MKKILFRGKSTTDNHWLYGSLISNYTEKQFFIDEHHQSAPVIPETVNQWIGLNEISTEAKGIFEGDFLLLERKLIDENDGFWNSNAGQIMNEHNIDEVIIRIFVSDFMEVKYEGYLKRNNQFLTECEYYKVDEEDKTIYSFRDNGLQFLKYLIGKGARVIGNAYDNPELLPAQE</sequence>
<dbReference type="RefSeq" id="WP_098368991.1">
    <property type="nucleotide sequence ID" value="NZ_JARSYC010000030.1"/>
</dbReference>
<gene>
    <name evidence="1" type="ORF">CN398_10755</name>
</gene>
<dbReference type="Gene3D" id="2.30.30.290">
    <property type="entry name" value="YopX-like domains"/>
    <property type="match status" value="1"/>
</dbReference>
<reference evidence="1 2" key="1">
    <citation type="submission" date="2017-09" db="EMBL/GenBank/DDBJ databases">
        <title>Large-scale bioinformatics analysis of Bacillus genomes uncovers conserved roles of natural products in bacterial physiology.</title>
        <authorList>
            <consortium name="Agbiome Team Llc"/>
            <person name="Bleich R.M."/>
            <person name="Kirk G.J."/>
            <person name="Santa Maria K.C."/>
            <person name="Allen S.E."/>
            <person name="Farag S."/>
            <person name="Shank E.A."/>
            <person name="Bowers A."/>
        </authorList>
    </citation>
    <scope>NUCLEOTIDE SEQUENCE [LARGE SCALE GENOMIC DNA]</scope>
    <source>
        <strain evidence="1 2">AFS015413</strain>
    </source>
</reference>
<name>A0A9X6Z5T0_BACTU</name>
<protein>
    <recommendedName>
        <fullName evidence="3">YopX protein domain-containing protein</fullName>
    </recommendedName>
</protein>
<evidence type="ECO:0008006" key="3">
    <source>
        <dbReference type="Google" id="ProtNLM"/>
    </source>
</evidence>
<dbReference type="InterPro" id="IPR023385">
    <property type="entry name" value="YopX-like_C"/>
</dbReference>
<dbReference type="AlphaFoldDB" id="A0A9X6Z5T0"/>
<evidence type="ECO:0000313" key="1">
    <source>
        <dbReference type="EMBL" id="PFB08184.1"/>
    </source>
</evidence>
<accession>A0A9X6Z5T0</accession>
<proteinExistence type="predicted"/>